<evidence type="ECO:0000256" key="5">
    <source>
        <dbReference type="ARBA" id="ARBA00023001"/>
    </source>
</evidence>
<evidence type="ECO:0000256" key="1">
    <source>
        <dbReference type="ARBA" id="ARBA00000966"/>
    </source>
</evidence>
<dbReference type="InterPro" id="IPR012341">
    <property type="entry name" value="6hp_glycosidase-like_sf"/>
</dbReference>
<dbReference type="GO" id="GO:0008810">
    <property type="term" value="F:cellulase activity"/>
    <property type="evidence" value="ECO:0007669"/>
    <property type="project" value="UniProtKB-EC"/>
</dbReference>
<comment type="similarity">
    <text evidence="2">Belongs to the glycosyl hydrolase 8 (cellulase D) family.</text>
</comment>
<dbReference type="Pfam" id="PF01270">
    <property type="entry name" value="Glyco_hydro_8"/>
    <property type="match status" value="1"/>
</dbReference>
<evidence type="ECO:0000256" key="4">
    <source>
        <dbReference type="ARBA" id="ARBA00022801"/>
    </source>
</evidence>
<keyword evidence="6 9" id="KW-0326">Glycosidase</keyword>
<protein>
    <recommendedName>
        <fullName evidence="3">cellulase</fullName>
        <ecNumber evidence="3">3.2.1.4</ecNumber>
    </recommendedName>
</protein>
<sequence>MSLKSWLLCFLLSLFLNPVARAQVCAGVDWPLWQGFKKHYLQDSGRVLDGSTDLQHSSSEGQSYGMFFALVANDRPAFESMWRWSVDNLAGGDMSQRLPAWIWGLSDKAKWEVLDANSASDADVWFAYTLLEAGRLWDEPKYEQAGQALLALIQEQEVVELPELGAMLLPGKDSFVKSETSWQLNLSYLPVPVLRRLSKATPAPAWKSLAENSVRFMQQAAPKGLAADWNYYQQQDGRYLFTVDQQKGPVGSYDAIRTYLWAGMTDHADPLAQPALQALSGMAKLMQSEYRVIPPEQVNTQTGAAQGEGPFGFSAALLPYFIALNMSDQAAWQRERVQVEWRAAMQPTRTIERQPPYYDVMLSLFGLGWAEGYYRFAPDGQLRLKWQSTCE</sequence>
<comment type="caution">
    <text evidence="9">The sequence shown here is derived from an EMBL/GenBank/DDBJ whole genome shotgun (WGS) entry which is preliminary data.</text>
</comment>
<dbReference type="InterPro" id="IPR008928">
    <property type="entry name" value="6-hairpin_glycosidase_sf"/>
</dbReference>
<organism evidence="9 10">
    <name type="scientific">Alcaligenes endophyticus</name>
    <dbReference type="NCBI Taxonomy" id="1929088"/>
    <lineage>
        <taxon>Bacteria</taxon>
        <taxon>Pseudomonadati</taxon>
        <taxon>Pseudomonadota</taxon>
        <taxon>Betaproteobacteria</taxon>
        <taxon>Burkholderiales</taxon>
        <taxon>Alcaligenaceae</taxon>
        <taxon>Alcaligenes</taxon>
    </lineage>
</organism>
<evidence type="ECO:0000256" key="3">
    <source>
        <dbReference type="ARBA" id="ARBA00012601"/>
    </source>
</evidence>
<dbReference type="NCBIfam" id="NF008305">
    <property type="entry name" value="PRK11097.1"/>
    <property type="match status" value="1"/>
</dbReference>
<dbReference type="PRINTS" id="PR00735">
    <property type="entry name" value="GLHYDRLASE8"/>
</dbReference>
<keyword evidence="7" id="KW-0119">Carbohydrate metabolism</keyword>
<evidence type="ECO:0000256" key="7">
    <source>
        <dbReference type="ARBA" id="ARBA00023326"/>
    </source>
</evidence>
<comment type="catalytic activity">
    <reaction evidence="1">
        <text>Endohydrolysis of (1-&gt;4)-beta-D-glucosidic linkages in cellulose, lichenin and cereal beta-D-glucans.</text>
        <dbReference type="EC" id="3.2.1.4"/>
    </reaction>
</comment>
<dbReference type="Gene3D" id="1.50.10.10">
    <property type="match status" value="1"/>
</dbReference>
<evidence type="ECO:0000256" key="6">
    <source>
        <dbReference type="ARBA" id="ARBA00023295"/>
    </source>
</evidence>
<proteinExistence type="inferred from homology"/>
<keyword evidence="8" id="KW-0732">Signal</keyword>
<keyword evidence="4 9" id="KW-0378">Hydrolase</keyword>
<keyword evidence="10" id="KW-1185">Reference proteome</keyword>
<gene>
    <name evidence="9" type="primary">bcsZ</name>
    <name evidence="9" type="ORF">LMS43_00635</name>
</gene>
<dbReference type="InterPro" id="IPR002037">
    <property type="entry name" value="Glyco_hydro_8"/>
</dbReference>
<dbReference type="EMBL" id="JAJHNU010000001">
    <property type="protein sequence ID" value="MDN4119786.1"/>
    <property type="molecule type" value="Genomic_DNA"/>
</dbReference>
<evidence type="ECO:0000313" key="10">
    <source>
        <dbReference type="Proteomes" id="UP001168613"/>
    </source>
</evidence>
<name>A0ABT8EES5_9BURK</name>
<dbReference type="Proteomes" id="UP001168613">
    <property type="component" value="Unassembled WGS sequence"/>
</dbReference>
<evidence type="ECO:0000256" key="2">
    <source>
        <dbReference type="ARBA" id="ARBA00009209"/>
    </source>
</evidence>
<feature type="signal peptide" evidence="8">
    <location>
        <begin position="1"/>
        <end position="22"/>
    </location>
</feature>
<feature type="chain" id="PRO_5046234186" description="cellulase" evidence="8">
    <location>
        <begin position="23"/>
        <end position="391"/>
    </location>
</feature>
<evidence type="ECO:0000256" key="8">
    <source>
        <dbReference type="SAM" id="SignalP"/>
    </source>
</evidence>
<dbReference type="SUPFAM" id="SSF48208">
    <property type="entry name" value="Six-hairpin glycosidases"/>
    <property type="match status" value="1"/>
</dbReference>
<keyword evidence="7" id="KW-0624">Polysaccharide degradation</keyword>
<reference evidence="9" key="1">
    <citation type="submission" date="2021-11" db="EMBL/GenBank/DDBJ databases">
        <title>Draft genome sequence of Alcaligenes endophyticus type strain CCUG 75668T.</title>
        <authorList>
            <person name="Salva-Serra F."/>
            <person name="Duran R.E."/>
            <person name="Seeger M."/>
            <person name="Moore E.R.B."/>
            <person name="Jaen-Luchoro D."/>
        </authorList>
    </citation>
    <scope>NUCLEOTIDE SEQUENCE</scope>
    <source>
        <strain evidence="9">CCUG 75668</strain>
    </source>
</reference>
<evidence type="ECO:0000313" key="9">
    <source>
        <dbReference type="EMBL" id="MDN4119786.1"/>
    </source>
</evidence>
<keyword evidence="5" id="KW-0136">Cellulose degradation</keyword>
<dbReference type="EC" id="3.2.1.4" evidence="3"/>
<dbReference type="RefSeq" id="WP_266124693.1">
    <property type="nucleotide sequence ID" value="NZ_JAJHNU010000001.1"/>
</dbReference>
<accession>A0ABT8EES5</accession>